<organism evidence="2 3">
    <name type="scientific">Eubacterium multiforme</name>
    <dbReference type="NCBI Taxonomy" id="83339"/>
    <lineage>
        <taxon>Bacteria</taxon>
        <taxon>Bacillati</taxon>
        <taxon>Bacillota</taxon>
        <taxon>Clostridia</taxon>
        <taxon>Eubacteriales</taxon>
        <taxon>Eubacteriaceae</taxon>
        <taxon>Eubacterium</taxon>
    </lineage>
</organism>
<dbReference type="EMBL" id="JAUSUF010000006">
    <property type="protein sequence ID" value="MDQ0150104.1"/>
    <property type="molecule type" value="Genomic_DNA"/>
</dbReference>
<evidence type="ECO:0000313" key="3">
    <source>
        <dbReference type="Proteomes" id="UP001228504"/>
    </source>
</evidence>
<sequence length="77" mass="8419">MGKRGVGGNNFFSGFKNFRGRGTSPWGFIRRANFLRSFTPAKCCVGLVMLLTLLFLGVGFSGIIIMALLLIIFVLVC</sequence>
<evidence type="ECO:0000256" key="1">
    <source>
        <dbReference type="SAM" id="Phobius"/>
    </source>
</evidence>
<accession>A0ABT9UUZ5</accession>
<evidence type="ECO:0000313" key="2">
    <source>
        <dbReference type="EMBL" id="MDQ0150104.1"/>
    </source>
</evidence>
<gene>
    <name evidence="2" type="ORF">J2S18_002040</name>
</gene>
<reference evidence="2 3" key="1">
    <citation type="submission" date="2023-07" db="EMBL/GenBank/DDBJ databases">
        <title>Genomic Encyclopedia of Type Strains, Phase IV (KMG-IV): sequencing the most valuable type-strain genomes for metagenomic binning, comparative biology and taxonomic classification.</title>
        <authorList>
            <person name="Goeker M."/>
        </authorList>
    </citation>
    <scope>NUCLEOTIDE SEQUENCE [LARGE SCALE GENOMIC DNA]</scope>
    <source>
        <strain evidence="2 3">DSM 20694</strain>
    </source>
</reference>
<keyword evidence="1" id="KW-1133">Transmembrane helix</keyword>
<dbReference type="Proteomes" id="UP001228504">
    <property type="component" value="Unassembled WGS sequence"/>
</dbReference>
<comment type="caution">
    <text evidence="2">The sequence shown here is derived from an EMBL/GenBank/DDBJ whole genome shotgun (WGS) entry which is preliminary data.</text>
</comment>
<protein>
    <submittedName>
        <fullName evidence="2">Fatty acid desaturase</fullName>
    </submittedName>
</protein>
<keyword evidence="1" id="KW-0472">Membrane</keyword>
<keyword evidence="3" id="KW-1185">Reference proteome</keyword>
<feature type="transmembrane region" description="Helical" evidence="1">
    <location>
        <begin position="43"/>
        <end position="76"/>
    </location>
</feature>
<keyword evidence="1" id="KW-0812">Transmembrane</keyword>
<proteinExistence type="predicted"/>
<name>A0ABT9UUZ5_9FIRM</name>
<dbReference type="RefSeq" id="WP_307486497.1">
    <property type="nucleotide sequence ID" value="NZ_JAUSUF010000006.1"/>
</dbReference>